<accession>A0A9X3EGK8</accession>
<dbReference type="SUPFAM" id="SSF53756">
    <property type="entry name" value="UDP-Glycosyltransferase/glycogen phosphorylase"/>
    <property type="match status" value="1"/>
</dbReference>
<dbReference type="Proteomes" id="UP001150830">
    <property type="component" value="Unassembled WGS sequence"/>
</dbReference>
<reference evidence="1" key="1">
    <citation type="submission" date="2022-11" db="EMBL/GenBank/DDBJ databases">
        <title>Parathalassolutuus dongxingensis gen. nov., sp. nov., a novel member of family Oceanospirillaceae isolated from a coastal shrimp pond in Guangxi, China.</title>
        <authorList>
            <person name="Chen H."/>
        </authorList>
    </citation>
    <scope>NUCLEOTIDE SEQUENCE</scope>
    <source>
        <strain evidence="1">G-43</strain>
    </source>
</reference>
<dbReference type="EMBL" id="JAPNOA010000056">
    <property type="protein sequence ID" value="MCY0966836.1"/>
    <property type="molecule type" value="Genomic_DNA"/>
</dbReference>
<evidence type="ECO:0000313" key="2">
    <source>
        <dbReference type="Proteomes" id="UP001150830"/>
    </source>
</evidence>
<keyword evidence="2" id="KW-1185">Reference proteome</keyword>
<dbReference type="RefSeq" id="WP_283175031.1">
    <property type="nucleotide sequence ID" value="NZ_JAPNOA010000056.1"/>
</dbReference>
<organism evidence="1 2">
    <name type="scientific">Parathalassolituus penaei</name>
    <dbReference type="NCBI Taxonomy" id="2997323"/>
    <lineage>
        <taxon>Bacteria</taxon>
        <taxon>Pseudomonadati</taxon>
        <taxon>Pseudomonadota</taxon>
        <taxon>Gammaproteobacteria</taxon>
        <taxon>Oceanospirillales</taxon>
        <taxon>Oceanospirillaceae</taxon>
        <taxon>Parathalassolituus</taxon>
    </lineage>
</organism>
<proteinExistence type="predicted"/>
<name>A0A9X3EGK8_9GAMM</name>
<sequence length="323" mass="36181">MLNDMNILHIAPTPLVGAPVKVVKALAAVGVNARCLLLSDYPKQSGLQGFFTDGAELINSATAEGEMLLRDALEWADVVHVHNFLSEQAALIIKEYSSKIFVYQVHSPQREGPVFTPRVNEFGIGFSKYLVLAQYHPRHYPGYEIVPNLVLFDPVCEERQGDVLKVLFTPTHARGGRWNSKGDPRLPGIFEQLVRDCPVEMVSLKGPVTPGKLFEIRTQCHVSIDEIVTGAYHQVSLEGMAAGNVVVNAADYFSCRMLQRISGADRRPPFLNANVDTVYDVLSNLANNMDLTMGYIRETASYYRDFMDWRKLVLRYVDVYKAL</sequence>
<evidence type="ECO:0000313" key="1">
    <source>
        <dbReference type="EMBL" id="MCY0966836.1"/>
    </source>
</evidence>
<protein>
    <recommendedName>
        <fullName evidence="3">Glycosyltransferase</fullName>
    </recommendedName>
</protein>
<evidence type="ECO:0008006" key="3">
    <source>
        <dbReference type="Google" id="ProtNLM"/>
    </source>
</evidence>
<gene>
    <name evidence="1" type="ORF">OUO13_16770</name>
</gene>
<dbReference type="AlphaFoldDB" id="A0A9X3EGK8"/>
<comment type="caution">
    <text evidence="1">The sequence shown here is derived from an EMBL/GenBank/DDBJ whole genome shotgun (WGS) entry which is preliminary data.</text>
</comment>